<organism evidence="2 3">
    <name type="scientific">Crassostrea virginica</name>
    <name type="common">Eastern oyster</name>
    <dbReference type="NCBI Taxonomy" id="6565"/>
    <lineage>
        <taxon>Eukaryota</taxon>
        <taxon>Metazoa</taxon>
        <taxon>Spiralia</taxon>
        <taxon>Lophotrochozoa</taxon>
        <taxon>Mollusca</taxon>
        <taxon>Bivalvia</taxon>
        <taxon>Autobranchia</taxon>
        <taxon>Pteriomorphia</taxon>
        <taxon>Ostreida</taxon>
        <taxon>Ostreoidea</taxon>
        <taxon>Ostreidae</taxon>
        <taxon>Crassostrea</taxon>
    </lineage>
</organism>
<evidence type="ECO:0000313" key="2">
    <source>
        <dbReference type="Proteomes" id="UP000694844"/>
    </source>
</evidence>
<dbReference type="GeneID" id="111128484"/>
<feature type="compositionally biased region" description="Pro residues" evidence="1">
    <location>
        <begin position="335"/>
        <end position="345"/>
    </location>
</feature>
<feature type="compositionally biased region" description="Low complexity" evidence="1">
    <location>
        <begin position="320"/>
        <end position="334"/>
    </location>
</feature>
<dbReference type="RefSeq" id="XP_022329802.1">
    <property type="nucleotide sequence ID" value="XM_022474094.1"/>
</dbReference>
<dbReference type="AlphaFoldDB" id="A0A8B8DNN4"/>
<gene>
    <name evidence="3" type="primary">LOC111128484</name>
</gene>
<dbReference type="KEGG" id="cvn:111128484"/>
<feature type="compositionally biased region" description="Polar residues" evidence="1">
    <location>
        <begin position="94"/>
        <end position="106"/>
    </location>
</feature>
<dbReference type="Proteomes" id="UP000694844">
    <property type="component" value="Chromosome 4"/>
</dbReference>
<feature type="compositionally biased region" description="Pro residues" evidence="1">
    <location>
        <begin position="357"/>
        <end position="373"/>
    </location>
</feature>
<feature type="region of interest" description="Disordered" evidence="1">
    <location>
        <begin position="27"/>
        <end position="377"/>
    </location>
</feature>
<accession>A0A8B8DNN4</accession>
<sequence length="490" mass="52548">MSSIGQVVTCTYTPISSVPLARVSSPVTVTSSTAYSYSGPLKEENKRRFTEEKPEEKVPENLLGTTPSPVSFPRPRTTGSGSCHPCHPGLAPNTDHSWTPSNTNCTGPPPGYQAPPPHLIHGPPLPGQIPAPYHIGPPPVVSEGVPVISQSSQPPPGSPVYSVHTSVSEEGRVTHTYTVQSNSGGLATPPQDPTGETDKKLMPPPALPTGVKRPASDSLAESPDRKSKKDSDDEDEEVKSSLRQQHREAKKYQYNQYSSTPQLYGHSPLPEQFPSGGQYRGDSSPAQFDQGQQPPPQFLPPGQVVTLPQPTDTPPGTESIPQPALQQQIIIQQPPQLPNHPPPPGFQQAMYTAPGSHSPPPPPPWTTEPPPVSGPAQAMLPQQITLTSPHRVNPADQRLMPEEHRIYGEALPPPSPSFPQAHPLLGLLHRSLSPSSSPSHTDYSVSSPIQWTVASISRSAPTTRGIPVPHWPSPDYVILVKLSLLQDSGL</sequence>
<proteinExistence type="predicted"/>
<protein>
    <submittedName>
        <fullName evidence="3">Extensin-like</fullName>
    </submittedName>
</protein>
<feature type="compositionally biased region" description="Low complexity" evidence="1">
    <location>
        <begin position="141"/>
        <end position="152"/>
    </location>
</feature>
<evidence type="ECO:0000256" key="1">
    <source>
        <dbReference type="SAM" id="MobiDB-lite"/>
    </source>
</evidence>
<reference evidence="3" key="1">
    <citation type="submission" date="2025-08" db="UniProtKB">
        <authorList>
            <consortium name="RefSeq"/>
        </authorList>
    </citation>
    <scope>IDENTIFICATION</scope>
    <source>
        <tissue evidence="3">Whole sample</tissue>
    </source>
</reference>
<name>A0A8B8DNN4_CRAVI</name>
<feature type="compositionally biased region" description="Polar residues" evidence="1">
    <location>
        <begin position="175"/>
        <end position="185"/>
    </location>
</feature>
<feature type="compositionally biased region" description="Polar residues" evidence="1">
    <location>
        <begin position="253"/>
        <end position="262"/>
    </location>
</feature>
<feature type="compositionally biased region" description="Polar residues" evidence="1">
    <location>
        <begin position="306"/>
        <end position="316"/>
    </location>
</feature>
<feature type="compositionally biased region" description="Pro residues" evidence="1">
    <location>
        <begin position="107"/>
        <end position="140"/>
    </location>
</feature>
<feature type="compositionally biased region" description="Basic and acidic residues" evidence="1">
    <location>
        <begin position="222"/>
        <end position="231"/>
    </location>
</feature>
<feature type="compositionally biased region" description="Basic and acidic residues" evidence="1">
    <location>
        <begin position="41"/>
        <end position="59"/>
    </location>
</feature>
<feature type="compositionally biased region" description="Low complexity" evidence="1">
    <location>
        <begin position="27"/>
        <end position="38"/>
    </location>
</feature>
<keyword evidence="2" id="KW-1185">Reference proteome</keyword>
<evidence type="ECO:0000313" key="3">
    <source>
        <dbReference type="RefSeq" id="XP_022329802.1"/>
    </source>
</evidence>